<sequence length="114" mass="12672">MKEWDGTYIAKPVVDRGISEWTTMAEELERGLPRLAAAVEACLATQPWGPGAEGDSFRESHFRDNGPGDMLARCSRLPREVTDAGDRLRMAIDNTLQTDADIRHDLTTGQTREV</sequence>
<accession>A0ABW1DEL4</accession>
<evidence type="ECO:0000313" key="1">
    <source>
        <dbReference type="EMBL" id="MFC5835450.1"/>
    </source>
</evidence>
<organism evidence="1 2">
    <name type="scientific">Nonomuraea insulae</name>
    <dbReference type="NCBI Taxonomy" id="1616787"/>
    <lineage>
        <taxon>Bacteria</taxon>
        <taxon>Bacillati</taxon>
        <taxon>Actinomycetota</taxon>
        <taxon>Actinomycetes</taxon>
        <taxon>Streptosporangiales</taxon>
        <taxon>Streptosporangiaceae</taxon>
        <taxon>Nonomuraea</taxon>
    </lineage>
</organism>
<dbReference type="Proteomes" id="UP001596058">
    <property type="component" value="Unassembled WGS sequence"/>
</dbReference>
<dbReference type="RefSeq" id="WP_379524867.1">
    <property type="nucleotide sequence ID" value="NZ_JBHSPA010000129.1"/>
</dbReference>
<evidence type="ECO:0000313" key="2">
    <source>
        <dbReference type="Proteomes" id="UP001596058"/>
    </source>
</evidence>
<keyword evidence="2" id="KW-1185">Reference proteome</keyword>
<dbReference type="EMBL" id="JBHSPA010000129">
    <property type="protein sequence ID" value="MFC5835450.1"/>
    <property type="molecule type" value="Genomic_DNA"/>
</dbReference>
<reference evidence="2" key="1">
    <citation type="journal article" date="2019" name="Int. J. Syst. Evol. Microbiol.">
        <title>The Global Catalogue of Microorganisms (GCM) 10K type strain sequencing project: providing services to taxonomists for standard genome sequencing and annotation.</title>
        <authorList>
            <consortium name="The Broad Institute Genomics Platform"/>
            <consortium name="The Broad Institute Genome Sequencing Center for Infectious Disease"/>
            <person name="Wu L."/>
            <person name="Ma J."/>
        </authorList>
    </citation>
    <scope>NUCLEOTIDE SEQUENCE [LARGE SCALE GENOMIC DNA]</scope>
    <source>
        <strain evidence="2">CCUG 53903</strain>
    </source>
</reference>
<protein>
    <submittedName>
        <fullName evidence="1">Uncharacterized protein</fullName>
    </submittedName>
</protein>
<gene>
    <name evidence="1" type="ORF">ACFPZ3_67515</name>
</gene>
<proteinExistence type="predicted"/>
<name>A0ABW1DEL4_9ACTN</name>
<comment type="caution">
    <text evidence="1">The sequence shown here is derived from an EMBL/GenBank/DDBJ whole genome shotgun (WGS) entry which is preliminary data.</text>
</comment>